<dbReference type="EMBL" id="FNVG01000002">
    <property type="protein sequence ID" value="SEF64360.1"/>
    <property type="molecule type" value="Genomic_DNA"/>
</dbReference>
<dbReference type="GO" id="GO:0005737">
    <property type="term" value="C:cytoplasm"/>
    <property type="evidence" value="ECO:0007669"/>
    <property type="project" value="TreeGrafter"/>
</dbReference>
<dbReference type="PRINTS" id="PR00081">
    <property type="entry name" value="GDHRDH"/>
</dbReference>
<dbReference type="InterPro" id="IPR036291">
    <property type="entry name" value="NAD(P)-bd_dom_sf"/>
</dbReference>
<dbReference type="SUPFAM" id="SSF51735">
    <property type="entry name" value="NAD(P)-binding Rossmann-fold domains"/>
    <property type="match status" value="1"/>
</dbReference>
<dbReference type="OrthoDB" id="9785826at2"/>
<dbReference type="Proteomes" id="UP000236721">
    <property type="component" value="Unassembled WGS sequence"/>
</dbReference>
<gene>
    <name evidence="1" type="ORF">SAMN04488244_102329</name>
</gene>
<accession>A0A1H5TNK6</accession>
<dbReference type="RefSeq" id="WP_103878924.1">
    <property type="nucleotide sequence ID" value="NZ_FNVG01000002.1"/>
</dbReference>
<dbReference type="Pfam" id="PF00106">
    <property type="entry name" value="adh_short"/>
    <property type="match status" value="1"/>
</dbReference>
<proteinExistence type="predicted"/>
<name>A0A1H5TNK6_9VIBR</name>
<dbReference type="PANTHER" id="PTHR43544:SF12">
    <property type="entry name" value="NAD(P)-BINDING ROSSMANN-FOLD SUPERFAMILY PROTEIN"/>
    <property type="match status" value="1"/>
</dbReference>
<evidence type="ECO:0000313" key="2">
    <source>
        <dbReference type="Proteomes" id="UP000236721"/>
    </source>
</evidence>
<sequence length="241" mass="26492">MAPTTIVLVGGSGGIGAALCRHILDHSVASIIATYHRETVPMIHPRLEWVKMDVTREQDYCLLLQLIDAKYGGVDWVINCVGALDLGSNTPEKSLRSVDASNVLNSIQLNTIPTLLLAKYFQSTLRNSAAPRFVTLSARVGSIGDNQLGGWYSYRCSKAALNMALKNISIEWGRLMPRSCTVALHPGTTDTTLSQPFQTNVPCEQLFSPSKTARLLFEVIQSLTPEDNGHFLAYDRSVIDW</sequence>
<reference evidence="2" key="1">
    <citation type="submission" date="2016-10" db="EMBL/GenBank/DDBJ databases">
        <authorList>
            <person name="Varghese N."/>
            <person name="Submissions S."/>
        </authorList>
    </citation>
    <scope>NUCLEOTIDE SEQUENCE [LARGE SCALE GENOMIC DNA]</scope>
    <source>
        <strain evidence="2">CGMCC 1.7062</strain>
    </source>
</reference>
<evidence type="ECO:0000313" key="1">
    <source>
        <dbReference type="EMBL" id="SEF64360.1"/>
    </source>
</evidence>
<dbReference type="AlphaFoldDB" id="A0A1H5TNK6"/>
<dbReference type="PANTHER" id="PTHR43544">
    <property type="entry name" value="SHORT-CHAIN DEHYDROGENASE/REDUCTASE"/>
    <property type="match status" value="1"/>
</dbReference>
<organism evidence="1 2">
    <name type="scientific">Vibrio hangzhouensis</name>
    <dbReference type="NCBI Taxonomy" id="462991"/>
    <lineage>
        <taxon>Bacteria</taxon>
        <taxon>Pseudomonadati</taxon>
        <taxon>Pseudomonadota</taxon>
        <taxon>Gammaproteobacteria</taxon>
        <taxon>Vibrionales</taxon>
        <taxon>Vibrionaceae</taxon>
        <taxon>Vibrio</taxon>
    </lineage>
</organism>
<keyword evidence="2" id="KW-1185">Reference proteome</keyword>
<dbReference type="InterPro" id="IPR002347">
    <property type="entry name" value="SDR_fam"/>
</dbReference>
<dbReference type="InterPro" id="IPR051468">
    <property type="entry name" value="Fungal_SecMetab_SDRs"/>
</dbReference>
<protein>
    <submittedName>
        <fullName evidence="1">NAD(P)-dependent dehydrogenase, short-chain alcohol dehydrogenase family</fullName>
    </submittedName>
</protein>
<dbReference type="Gene3D" id="3.40.50.720">
    <property type="entry name" value="NAD(P)-binding Rossmann-like Domain"/>
    <property type="match status" value="1"/>
</dbReference>
<dbReference type="GO" id="GO:0016491">
    <property type="term" value="F:oxidoreductase activity"/>
    <property type="evidence" value="ECO:0007669"/>
    <property type="project" value="TreeGrafter"/>
</dbReference>